<evidence type="ECO:0000313" key="3">
    <source>
        <dbReference type="EMBL" id="KAH7009149.1"/>
    </source>
</evidence>
<comment type="caution">
    <text evidence="3">The sequence shown here is derived from an EMBL/GenBank/DDBJ whole genome shotgun (WGS) entry which is preliminary data.</text>
</comment>
<gene>
    <name evidence="3" type="ORF">B0I36DRAFT_343027</name>
</gene>
<dbReference type="AlphaFoldDB" id="A0A9P8XPI4"/>
<feature type="coiled-coil region" evidence="1">
    <location>
        <begin position="114"/>
        <end position="141"/>
    </location>
</feature>
<evidence type="ECO:0000256" key="1">
    <source>
        <dbReference type="SAM" id="Coils"/>
    </source>
</evidence>
<dbReference type="RefSeq" id="XP_046003847.1">
    <property type="nucleotide sequence ID" value="XM_046156123.1"/>
</dbReference>
<sequence length="176" mass="19436">MNPDSPLLDSHDDLVFGSAHLACPGSLLGETLRFKLANKAKRKGLPRMPEYEHRRRSSPGNRQPVRFAGASGKKCNQLFSCTSSSCTNVGFYCGIQNGKHYKLDDKTSRPAHRSRNSRAAIARAEEAMQRKKRRATAVELDPCSTNCRGCNADTIGVWDIKENGIMPGIAEQLCTR</sequence>
<reference evidence="3" key="1">
    <citation type="journal article" date="2021" name="Nat. Commun.">
        <title>Genetic determinants of endophytism in the Arabidopsis root mycobiome.</title>
        <authorList>
            <person name="Mesny F."/>
            <person name="Miyauchi S."/>
            <person name="Thiergart T."/>
            <person name="Pickel B."/>
            <person name="Atanasova L."/>
            <person name="Karlsson M."/>
            <person name="Huettel B."/>
            <person name="Barry K.W."/>
            <person name="Haridas S."/>
            <person name="Chen C."/>
            <person name="Bauer D."/>
            <person name="Andreopoulos W."/>
            <person name="Pangilinan J."/>
            <person name="LaButti K."/>
            <person name="Riley R."/>
            <person name="Lipzen A."/>
            <person name="Clum A."/>
            <person name="Drula E."/>
            <person name="Henrissat B."/>
            <person name="Kohler A."/>
            <person name="Grigoriev I.V."/>
            <person name="Martin F.M."/>
            <person name="Hacquard S."/>
        </authorList>
    </citation>
    <scope>NUCLEOTIDE SEQUENCE</scope>
    <source>
        <strain evidence="3">MPI-CAGE-CH-0230</strain>
    </source>
</reference>
<name>A0A9P8XPI4_9PEZI</name>
<protein>
    <submittedName>
        <fullName evidence="3">Uncharacterized protein</fullName>
    </submittedName>
</protein>
<keyword evidence="4" id="KW-1185">Reference proteome</keyword>
<proteinExistence type="predicted"/>
<dbReference type="EMBL" id="JAGTJQ010000020">
    <property type="protein sequence ID" value="KAH7009149.1"/>
    <property type="molecule type" value="Genomic_DNA"/>
</dbReference>
<dbReference type="GeneID" id="70185669"/>
<keyword evidence="1" id="KW-0175">Coiled coil</keyword>
<accession>A0A9P8XPI4</accession>
<feature type="region of interest" description="Disordered" evidence="2">
    <location>
        <begin position="43"/>
        <end position="67"/>
    </location>
</feature>
<evidence type="ECO:0000256" key="2">
    <source>
        <dbReference type="SAM" id="MobiDB-lite"/>
    </source>
</evidence>
<evidence type="ECO:0000313" key="4">
    <source>
        <dbReference type="Proteomes" id="UP000756346"/>
    </source>
</evidence>
<organism evidence="3 4">
    <name type="scientific">Microdochium trichocladiopsis</name>
    <dbReference type="NCBI Taxonomy" id="1682393"/>
    <lineage>
        <taxon>Eukaryota</taxon>
        <taxon>Fungi</taxon>
        <taxon>Dikarya</taxon>
        <taxon>Ascomycota</taxon>
        <taxon>Pezizomycotina</taxon>
        <taxon>Sordariomycetes</taxon>
        <taxon>Xylariomycetidae</taxon>
        <taxon>Xylariales</taxon>
        <taxon>Microdochiaceae</taxon>
        <taxon>Microdochium</taxon>
    </lineage>
</organism>
<dbReference type="Proteomes" id="UP000756346">
    <property type="component" value="Unassembled WGS sequence"/>
</dbReference>